<keyword evidence="3" id="KW-1185">Reference proteome</keyword>
<name>A0A7X1B399_9BACT</name>
<evidence type="ECO:0000256" key="1">
    <source>
        <dbReference type="SAM" id="SignalP"/>
    </source>
</evidence>
<evidence type="ECO:0000313" key="3">
    <source>
        <dbReference type="Proteomes" id="UP000526501"/>
    </source>
</evidence>
<gene>
    <name evidence="2" type="ORF">H5P27_02250</name>
</gene>
<organism evidence="2 3">
    <name type="scientific">Pelagicoccus albus</name>
    <dbReference type="NCBI Taxonomy" id="415222"/>
    <lineage>
        <taxon>Bacteria</taxon>
        <taxon>Pseudomonadati</taxon>
        <taxon>Verrucomicrobiota</taxon>
        <taxon>Opitutia</taxon>
        <taxon>Puniceicoccales</taxon>
        <taxon>Pelagicoccaceae</taxon>
        <taxon>Pelagicoccus</taxon>
    </lineage>
</organism>
<accession>A0A7X1B399</accession>
<sequence>MKRLSFFVPPILTLLYSLFVASCSTVTVPAPSEDIVIEVGMPVEALVELIGEPDSVRPYGNEEVEGVELWIYEQKDSDTEMVSTDMEERLYIDPITGEERTVFENIMSPEVTVRSTTTIFLIAEGAVRAWKVEREEDSFL</sequence>
<protein>
    <recommendedName>
        <fullName evidence="4">Beta-barrel assembly machine subunit BamE</fullName>
    </recommendedName>
</protein>
<dbReference type="AlphaFoldDB" id="A0A7X1B399"/>
<comment type="caution">
    <text evidence="2">The sequence shown here is derived from an EMBL/GenBank/DDBJ whole genome shotgun (WGS) entry which is preliminary data.</text>
</comment>
<keyword evidence="1" id="KW-0732">Signal</keyword>
<dbReference type="Proteomes" id="UP000526501">
    <property type="component" value="Unassembled WGS sequence"/>
</dbReference>
<reference evidence="2 3" key="1">
    <citation type="submission" date="2020-07" db="EMBL/GenBank/DDBJ databases">
        <authorList>
            <person name="Feng X."/>
        </authorList>
    </citation>
    <scope>NUCLEOTIDE SEQUENCE [LARGE SCALE GENOMIC DNA]</scope>
    <source>
        <strain evidence="2 3">JCM23202</strain>
    </source>
</reference>
<dbReference type="PROSITE" id="PS51257">
    <property type="entry name" value="PROKAR_LIPOPROTEIN"/>
    <property type="match status" value="1"/>
</dbReference>
<evidence type="ECO:0000313" key="2">
    <source>
        <dbReference type="EMBL" id="MBC2604855.1"/>
    </source>
</evidence>
<evidence type="ECO:0008006" key="4">
    <source>
        <dbReference type="Google" id="ProtNLM"/>
    </source>
</evidence>
<feature type="signal peptide" evidence="1">
    <location>
        <begin position="1"/>
        <end position="22"/>
    </location>
</feature>
<dbReference type="RefSeq" id="WP_185658750.1">
    <property type="nucleotide sequence ID" value="NZ_CAWPOO010000005.1"/>
</dbReference>
<dbReference type="EMBL" id="JACHVC010000005">
    <property type="protein sequence ID" value="MBC2604855.1"/>
    <property type="molecule type" value="Genomic_DNA"/>
</dbReference>
<proteinExistence type="predicted"/>
<feature type="chain" id="PRO_5031416250" description="Beta-barrel assembly machine subunit BamE" evidence="1">
    <location>
        <begin position="23"/>
        <end position="140"/>
    </location>
</feature>